<dbReference type="GO" id="GO:0006259">
    <property type="term" value="P:DNA metabolic process"/>
    <property type="evidence" value="ECO:0007669"/>
    <property type="project" value="UniProtKB-ARBA"/>
</dbReference>
<dbReference type="Pfam" id="PF00929">
    <property type="entry name" value="RNase_T"/>
    <property type="match status" value="1"/>
</dbReference>
<feature type="domain" description="Exonuclease" evidence="4">
    <location>
        <begin position="8"/>
        <end position="186"/>
    </location>
</feature>
<dbReference type="InterPro" id="IPR036397">
    <property type="entry name" value="RNaseH_sf"/>
</dbReference>
<dbReference type="Gene3D" id="3.30.420.10">
    <property type="entry name" value="Ribonuclease H-like superfamily/Ribonuclease H"/>
    <property type="match status" value="1"/>
</dbReference>
<sequence>MTSPDFTHYLVIDLEATCCDMHSFPRDEMEIIEIGAVLVDAVTLAPAREFQTFVRPVLHPRLTEFCTGLTSITQADVDAAPRFPSAVARLKEFVRGTNARFCSWGRYDKNQLERDAHRHHAQLPLSSTHLNLKERFSQQLGEARAYGVGQALRRVGIRFEGTQHRAIDDARNIARLLPYALGRASPRQQAAPLPPRPGPAR</sequence>
<dbReference type="eggNOG" id="COG5018">
    <property type="taxonomic scope" value="Bacteria"/>
</dbReference>
<dbReference type="EMBL" id="ASRX01000045">
    <property type="protein sequence ID" value="EYF03514.1"/>
    <property type="molecule type" value="Genomic_DNA"/>
</dbReference>
<dbReference type="PANTHER" id="PTHR23044:SF61">
    <property type="entry name" value="3'-5' EXORIBONUCLEASE 1-RELATED"/>
    <property type="match status" value="1"/>
</dbReference>
<evidence type="ECO:0000256" key="2">
    <source>
        <dbReference type="ARBA" id="ARBA00022801"/>
    </source>
</evidence>
<dbReference type="SUPFAM" id="SSF53098">
    <property type="entry name" value="Ribonuclease H-like"/>
    <property type="match status" value="1"/>
</dbReference>
<dbReference type="SMART" id="SM00479">
    <property type="entry name" value="EXOIII"/>
    <property type="match status" value="1"/>
</dbReference>
<reference evidence="5 6" key="1">
    <citation type="submission" date="2013-05" db="EMBL/GenBank/DDBJ databases">
        <title>Genome assembly of Chondromyces apiculatus DSM 436.</title>
        <authorList>
            <person name="Sharma G."/>
            <person name="Khatri I."/>
            <person name="Kaur C."/>
            <person name="Mayilraj S."/>
            <person name="Subramanian S."/>
        </authorList>
    </citation>
    <scope>NUCLEOTIDE SEQUENCE [LARGE SCALE GENOMIC DNA]</scope>
    <source>
        <strain evidence="5 6">DSM 436</strain>
    </source>
</reference>
<dbReference type="PANTHER" id="PTHR23044">
    <property type="entry name" value="3'-5' EXONUCLEASE ERI1-RELATED"/>
    <property type="match status" value="1"/>
</dbReference>
<comment type="caution">
    <text evidence="5">The sequence shown here is derived from an EMBL/GenBank/DDBJ whole genome shotgun (WGS) entry which is preliminary data.</text>
</comment>
<organism evidence="5 6">
    <name type="scientific">Chondromyces apiculatus DSM 436</name>
    <dbReference type="NCBI Taxonomy" id="1192034"/>
    <lineage>
        <taxon>Bacteria</taxon>
        <taxon>Pseudomonadati</taxon>
        <taxon>Myxococcota</taxon>
        <taxon>Polyangia</taxon>
        <taxon>Polyangiales</taxon>
        <taxon>Polyangiaceae</taxon>
        <taxon>Chondromyces</taxon>
    </lineage>
</organism>
<evidence type="ECO:0000313" key="6">
    <source>
        <dbReference type="Proteomes" id="UP000019678"/>
    </source>
</evidence>
<dbReference type="CDD" id="cd06133">
    <property type="entry name" value="ERI-1_3'hExo_like"/>
    <property type="match status" value="1"/>
</dbReference>
<dbReference type="Proteomes" id="UP000019678">
    <property type="component" value="Unassembled WGS sequence"/>
</dbReference>
<keyword evidence="6" id="KW-1185">Reference proteome</keyword>
<proteinExistence type="predicted"/>
<evidence type="ECO:0000256" key="1">
    <source>
        <dbReference type="ARBA" id="ARBA00022722"/>
    </source>
</evidence>
<dbReference type="AlphaFoldDB" id="A0A017T2N3"/>
<dbReference type="RefSeq" id="WP_044245981.1">
    <property type="nucleotide sequence ID" value="NZ_ASRX01000045.1"/>
</dbReference>
<dbReference type="InterPro" id="IPR051274">
    <property type="entry name" value="3-5_Exoribonuclease"/>
</dbReference>
<evidence type="ECO:0000259" key="4">
    <source>
        <dbReference type="SMART" id="SM00479"/>
    </source>
</evidence>
<protein>
    <submittedName>
        <fullName evidence="5">Exonuclease</fullName>
    </submittedName>
</protein>
<keyword evidence="1" id="KW-0540">Nuclease</keyword>
<dbReference type="STRING" id="1192034.CAP_5498"/>
<dbReference type="GO" id="GO:0003676">
    <property type="term" value="F:nucleic acid binding"/>
    <property type="evidence" value="ECO:0007669"/>
    <property type="project" value="InterPro"/>
</dbReference>
<gene>
    <name evidence="5" type="ORF">CAP_5498</name>
</gene>
<dbReference type="GO" id="GO:0000175">
    <property type="term" value="F:3'-5'-RNA exonuclease activity"/>
    <property type="evidence" value="ECO:0007669"/>
    <property type="project" value="InterPro"/>
</dbReference>
<dbReference type="InterPro" id="IPR047201">
    <property type="entry name" value="ERI-1_3'hExo-like"/>
</dbReference>
<evidence type="ECO:0000313" key="5">
    <source>
        <dbReference type="EMBL" id="EYF03514.1"/>
    </source>
</evidence>
<dbReference type="InterPro" id="IPR013520">
    <property type="entry name" value="Ribonucl_H"/>
</dbReference>
<keyword evidence="3 5" id="KW-0269">Exonuclease</keyword>
<name>A0A017T2N3_9BACT</name>
<dbReference type="InterPro" id="IPR012337">
    <property type="entry name" value="RNaseH-like_sf"/>
</dbReference>
<dbReference type="OrthoDB" id="4563729at2"/>
<keyword evidence="2" id="KW-0378">Hydrolase</keyword>
<accession>A0A017T2N3</accession>
<evidence type="ECO:0000256" key="3">
    <source>
        <dbReference type="ARBA" id="ARBA00022839"/>
    </source>
</evidence>